<dbReference type="EMBL" id="CM001889">
    <property type="protein sequence ID" value="EOY52657.1"/>
    <property type="molecule type" value="Genomic_DNA"/>
</dbReference>
<evidence type="ECO:0000313" key="2">
    <source>
        <dbReference type="Proteomes" id="UP000014062"/>
    </source>
</evidence>
<name>A0A7U9E2V7_STRLI</name>
<sequence length="60" mass="6751">MNAYAQGFLAKLRSHATDALDADDLAAWDALLDETQPHAVAHRDDPRVHTTRTTWIARRP</sequence>
<dbReference type="RefSeq" id="WP_016328206.1">
    <property type="nucleotide sequence ID" value="NZ_CM001889.1"/>
</dbReference>
<evidence type="ECO:0000313" key="1">
    <source>
        <dbReference type="EMBL" id="EOY52657.1"/>
    </source>
</evidence>
<gene>
    <name evidence="1" type="ORF">SLI_7959</name>
</gene>
<dbReference type="AlphaFoldDB" id="A0A7U9E2V7"/>
<accession>A0A7U9E2V7</accession>
<dbReference type="Proteomes" id="UP000014062">
    <property type="component" value="Chromosome"/>
</dbReference>
<reference evidence="2" key="1">
    <citation type="journal article" date="2013" name="Genome Biol. Evol.">
        <title>The genome sequence of Streptomyces lividans 66 reveals a novel tRNA-dependent peptide biosynthetic system within a metal-related genomic island.</title>
        <authorList>
            <person name="Cruz-Morales P."/>
            <person name="Vijgenboom E."/>
            <person name="Iruegas-Bocardo F."/>
            <person name="Girard G."/>
            <person name="Yanez-Guerra L.A."/>
            <person name="Ramos-Aboites H.E."/>
            <person name="Pernodet J.L."/>
            <person name="Anne J."/>
            <person name="van Wezel G.P."/>
            <person name="Barona-Gomez F."/>
        </authorList>
    </citation>
    <scope>NUCLEOTIDE SEQUENCE [LARGE SCALE GENOMIC DNA]</scope>
    <source>
        <strain evidence="2">1326</strain>
    </source>
</reference>
<organism evidence="1 2">
    <name type="scientific">Streptomyces lividans 1326</name>
    <dbReference type="NCBI Taxonomy" id="1200984"/>
    <lineage>
        <taxon>Bacteria</taxon>
        <taxon>Bacillati</taxon>
        <taxon>Actinomycetota</taxon>
        <taxon>Actinomycetes</taxon>
        <taxon>Kitasatosporales</taxon>
        <taxon>Streptomycetaceae</taxon>
        <taxon>Streptomyces</taxon>
    </lineage>
</organism>
<protein>
    <submittedName>
        <fullName evidence="1">Uncharacterized protein</fullName>
    </submittedName>
</protein>
<proteinExistence type="predicted"/>